<evidence type="ECO:0000259" key="8">
    <source>
        <dbReference type="Pfam" id="PF10502"/>
    </source>
</evidence>
<protein>
    <recommendedName>
        <fullName evidence="3 6">Signal peptidase I</fullName>
        <ecNumber evidence="3 6">3.4.21.89</ecNumber>
    </recommendedName>
</protein>
<dbReference type="GO" id="GO:0009003">
    <property type="term" value="F:signal peptidase activity"/>
    <property type="evidence" value="ECO:0007669"/>
    <property type="project" value="UniProtKB-EC"/>
</dbReference>
<dbReference type="CDD" id="cd06530">
    <property type="entry name" value="S26_SPase_I"/>
    <property type="match status" value="1"/>
</dbReference>
<dbReference type="AlphaFoldDB" id="A0A1F5KJP5"/>
<dbReference type="EMBL" id="MFDD01000002">
    <property type="protein sequence ID" value="OGE41094.1"/>
    <property type="molecule type" value="Genomic_DNA"/>
</dbReference>
<feature type="domain" description="SCP" evidence="7">
    <location>
        <begin position="280"/>
        <end position="382"/>
    </location>
</feature>
<dbReference type="InterPro" id="IPR019758">
    <property type="entry name" value="Pept_S26A_signal_pept_1_CS"/>
</dbReference>
<dbReference type="NCBIfam" id="TIGR02227">
    <property type="entry name" value="sigpep_I_bact"/>
    <property type="match status" value="1"/>
</dbReference>
<feature type="active site" evidence="5">
    <location>
        <position position="79"/>
    </location>
</feature>
<dbReference type="GO" id="GO:0006465">
    <property type="term" value="P:signal peptide processing"/>
    <property type="evidence" value="ECO:0007669"/>
    <property type="project" value="InterPro"/>
</dbReference>
<dbReference type="PROSITE" id="PS00760">
    <property type="entry name" value="SPASE_I_2"/>
    <property type="match status" value="1"/>
</dbReference>
<dbReference type="InterPro" id="IPR036286">
    <property type="entry name" value="LexA/Signal_pep-like_sf"/>
</dbReference>
<proteinExistence type="inferred from homology"/>
<accession>A0A1F5KJP5</accession>
<dbReference type="InterPro" id="IPR019533">
    <property type="entry name" value="Peptidase_S26"/>
</dbReference>
<feature type="transmembrane region" description="Helical" evidence="6">
    <location>
        <begin position="36"/>
        <end position="59"/>
    </location>
</feature>
<keyword evidence="6" id="KW-0645">Protease</keyword>
<comment type="caution">
    <text evidence="6">Lacks conserved residue(s) required for the propagation of feature annotation.</text>
</comment>
<feature type="domain" description="Peptidase S26" evidence="8">
    <location>
        <begin position="54"/>
        <end position="235"/>
    </location>
</feature>
<dbReference type="Pfam" id="PF00188">
    <property type="entry name" value="CAP"/>
    <property type="match status" value="1"/>
</dbReference>
<dbReference type="GO" id="GO:0004252">
    <property type="term" value="F:serine-type endopeptidase activity"/>
    <property type="evidence" value="ECO:0007669"/>
    <property type="project" value="InterPro"/>
</dbReference>
<dbReference type="InterPro" id="IPR014044">
    <property type="entry name" value="CAP_dom"/>
</dbReference>
<evidence type="ECO:0000256" key="1">
    <source>
        <dbReference type="ARBA" id="ARBA00000677"/>
    </source>
</evidence>
<comment type="subcellular location">
    <subcellularLocation>
        <location evidence="6">Membrane</location>
        <topology evidence="6">Single-pass type II membrane protein</topology>
    </subcellularLocation>
</comment>
<dbReference type="GO" id="GO:0016020">
    <property type="term" value="C:membrane"/>
    <property type="evidence" value="ECO:0007669"/>
    <property type="project" value="UniProtKB-SubCell"/>
</dbReference>
<dbReference type="Gene3D" id="2.10.109.10">
    <property type="entry name" value="Umud Fragment, subunit A"/>
    <property type="match status" value="1"/>
</dbReference>
<dbReference type="PRINTS" id="PR00727">
    <property type="entry name" value="LEADERPTASE"/>
</dbReference>
<keyword evidence="6" id="KW-0472">Membrane</keyword>
<evidence type="ECO:0000256" key="5">
    <source>
        <dbReference type="PIRSR" id="PIRSR600223-1"/>
    </source>
</evidence>
<dbReference type="EC" id="3.4.21.89" evidence="3 6"/>
<evidence type="ECO:0000256" key="4">
    <source>
        <dbReference type="ARBA" id="ARBA00022801"/>
    </source>
</evidence>
<feature type="active site" evidence="5">
    <location>
        <position position="156"/>
    </location>
</feature>
<evidence type="ECO:0000256" key="6">
    <source>
        <dbReference type="RuleBase" id="RU362042"/>
    </source>
</evidence>
<comment type="similarity">
    <text evidence="2 6">Belongs to the peptidase S26 family.</text>
</comment>
<feature type="transmembrane region" description="Helical" evidence="6">
    <location>
        <begin position="6"/>
        <end position="24"/>
    </location>
</feature>
<keyword evidence="6" id="KW-0812">Transmembrane</keyword>
<evidence type="ECO:0000259" key="7">
    <source>
        <dbReference type="Pfam" id="PF00188"/>
    </source>
</evidence>
<reference evidence="9 10" key="1">
    <citation type="journal article" date="2016" name="Nat. Commun.">
        <title>Thousands of microbial genomes shed light on interconnected biogeochemical processes in an aquifer system.</title>
        <authorList>
            <person name="Anantharaman K."/>
            <person name="Brown C.T."/>
            <person name="Hug L.A."/>
            <person name="Sharon I."/>
            <person name="Castelle C.J."/>
            <person name="Probst A.J."/>
            <person name="Thomas B.C."/>
            <person name="Singh A."/>
            <person name="Wilkins M.J."/>
            <person name="Karaoz U."/>
            <person name="Brodie E.L."/>
            <person name="Williams K.H."/>
            <person name="Hubbard S.S."/>
            <person name="Banfield J.F."/>
        </authorList>
    </citation>
    <scope>NUCLEOTIDE SEQUENCE [LARGE SCALE GENOMIC DNA]</scope>
</reference>
<dbReference type="InterPro" id="IPR000223">
    <property type="entry name" value="Pept_S26A_signal_pept_1"/>
</dbReference>
<gene>
    <name evidence="9" type="ORF">A3D25_00965</name>
</gene>
<evidence type="ECO:0000313" key="9">
    <source>
        <dbReference type="EMBL" id="OGE41094.1"/>
    </source>
</evidence>
<comment type="catalytic activity">
    <reaction evidence="1 6">
        <text>Cleavage of hydrophobic, N-terminal signal or leader sequences from secreted and periplasmic proteins.</text>
        <dbReference type="EC" id="3.4.21.89"/>
    </reaction>
</comment>
<dbReference type="PROSITE" id="PS00761">
    <property type="entry name" value="SPASE_I_3"/>
    <property type="match status" value="1"/>
</dbReference>
<dbReference type="Proteomes" id="UP000177328">
    <property type="component" value="Unassembled WGS sequence"/>
</dbReference>
<evidence type="ECO:0000256" key="3">
    <source>
        <dbReference type="ARBA" id="ARBA00013208"/>
    </source>
</evidence>
<dbReference type="Pfam" id="PF10502">
    <property type="entry name" value="Peptidase_S26"/>
    <property type="match status" value="1"/>
</dbReference>
<organism evidence="9 10">
    <name type="scientific">Candidatus Daviesbacteria bacterium RIFCSPHIGHO2_02_FULL_43_12</name>
    <dbReference type="NCBI Taxonomy" id="1797776"/>
    <lineage>
        <taxon>Bacteria</taxon>
        <taxon>Candidatus Daviesiibacteriota</taxon>
    </lineage>
</organism>
<evidence type="ECO:0000313" key="10">
    <source>
        <dbReference type="Proteomes" id="UP000177328"/>
    </source>
</evidence>
<dbReference type="SUPFAM" id="SSF51306">
    <property type="entry name" value="LexA/Signal peptidase"/>
    <property type="match status" value="1"/>
</dbReference>
<keyword evidence="4 6" id="KW-0378">Hydrolase</keyword>
<comment type="caution">
    <text evidence="9">The sequence shown here is derived from an EMBL/GenBank/DDBJ whole genome shotgun (WGS) entry which is preliminary data.</text>
</comment>
<keyword evidence="6" id="KW-1133">Transmembrane helix</keyword>
<dbReference type="InterPro" id="IPR019757">
    <property type="entry name" value="Pept_S26A_signal_pept_1_Lys-AS"/>
</dbReference>
<evidence type="ECO:0000256" key="2">
    <source>
        <dbReference type="ARBA" id="ARBA00009370"/>
    </source>
</evidence>
<dbReference type="PANTHER" id="PTHR43390:SF1">
    <property type="entry name" value="CHLOROPLAST PROCESSING PEPTIDASE"/>
    <property type="match status" value="1"/>
</dbReference>
<dbReference type="Gene3D" id="3.40.33.10">
    <property type="entry name" value="CAP"/>
    <property type="match status" value="1"/>
</dbReference>
<sequence>MFSSVFKVLIFIVFAPVVLMMSAIGGRGHFLRRLIFAVLAFQIVPLWVGGYLMIAVAGVRVAQAVGVVQVSEYVAGTGSMYPTFPKGETLTNLERMDEIVAQAKVRAYPGGILFFGQRYFGRDLQRGDIVTFANQKTQEIVAKESGDQKTDIGFIKRVIGLPGERIEVRDGFVKVNGQLLDEPYIATPRSTYGGAFLPDCHEITIPSDAVIVMGDNRKGSNDSRFDVGFVLLRDISSVIPLADQSSPSKRDGLKVHWRDTSEDSKMANQPVLDEKEYIKLLNQKRQESGLKALSLEPKLSQSAKKRAQVIIKYNDLSFEATRSGYTMDKATSEVGYSNIIMGEAPTQGFFTADELIDNYFQFPQTKNFLLNEKYQDTGVSAQIGEINGCPVQVIVQHFGGYIPPTYTDQEKQGWQNLIDNTAKVLPGWESLNSNSRVNQEDLRKLLDLMRKRQSNATQILNKMKANLWLGEQEKAMINEDSALFEQIETLAKSLNNPS</sequence>
<dbReference type="PANTHER" id="PTHR43390">
    <property type="entry name" value="SIGNAL PEPTIDASE I"/>
    <property type="match status" value="1"/>
</dbReference>
<dbReference type="InterPro" id="IPR035940">
    <property type="entry name" value="CAP_sf"/>
</dbReference>
<name>A0A1F5KJP5_9BACT</name>